<name>A0ABP2NGJ1_9FIRM</name>
<protein>
    <submittedName>
        <fullName evidence="1">Uncharacterized protein</fullName>
    </submittedName>
</protein>
<proteinExistence type="predicted"/>
<gene>
    <name evidence="1" type="ORF">HMPREF9454_02465</name>
</gene>
<evidence type="ECO:0000313" key="1">
    <source>
        <dbReference type="EMBL" id="EHR31902.1"/>
    </source>
</evidence>
<dbReference type="EMBL" id="ADMB01000108">
    <property type="protein sequence ID" value="EHR31902.1"/>
    <property type="molecule type" value="Genomic_DNA"/>
</dbReference>
<evidence type="ECO:0000313" key="2">
    <source>
        <dbReference type="Proteomes" id="UP000005963"/>
    </source>
</evidence>
<comment type="caution">
    <text evidence="1">The sequence shown here is derived from an EMBL/GenBank/DDBJ whole genome shotgun (WGS) entry which is preliminary data.</text>
</comment>
<dbReference type="RefSeq" id="WP_008540198.1">
    <property type="nucleotide sequence ID" value="NZ_JH601095.1"/>
</dbReference>
<accession>A0ABP2NGJ1</accession>
<dbReference type="GeneID" id="62779922"/>
<keyword evidence="2" id="KW-1185">Reference proteome</keyword>
<dbReference type="Proteomes" id="UP000005963">
    <property type="component" value="Unassembled WGS sequence"/>
</dbReference>
<organism evidence="1 2">
    <name type="scientific">Megamonas funiformis YIT 11815</name>
    <dbReference type="NCBI Taxonomy" id="742816"/>
    <lineage>
        <taxon>Bacteria</taxon>
        <taxon>Bacillati</taxon>
        <taxon>Bacillota</taxon>
        <taxon>Negativicutes</taxon>
        <taxon>Selenomonadales</taxon>
        <taxon>Selenomonadaceae</taxon>
        <taxon>Megamonas</taxon>
    </lineage>
</organism>
<sequence>MKYLSGIFALNLMCDLDTFGDWHTSAIDWKNKINFWNSSHSIWGDYGIEKNRTIPENKGKFNVANHIRALLDLISIGDFPTAQGMRDNFICNDKYTPEIFSKVSMLKNNKNWPEIDKFMGKEYMMQWVKYKKEVSL</sequence>
<reference evidence="1 2" key="1">
    <citation type="submission" date="2012-01" db="EMBL/GenBank/DDBJ databases">
        <title>The Genome Sequence of Megamonas funiformis YIT 11815.</title>
        <authorList>
            <consortium name="The Broad Institute Genome Sequencing Platform"/>
            <person name="Earl A."/>
            <person name="Ward D."/>
            <person name="Feldgarden M."/>
            <person name="Gevers D."/>
            <person name="Morotomi M."/>
            <person name="Young S.K."/>
            <person name="Zeng Q."/>
            <person name="Gargeya S."/>
            <person name="Fitzgerald M."/>
            <person name="Haas B."/>
            <person name="Abouelleil A."/>
            <person name="Alvarado L."/>
            <person name="Arachchi H.M."/>
            <person name="Berlin A."/>
            <person name="Chapman S.B."/>
            <person name="Gearin G."/>
            <person name="Goldberg J."/>
            <person name="Griggs A."/>
            <person name="Gujja S."/>
            <person name="Hansen M."/>
            <person name="Heiman D."/>
            <person name="Howarth C."/>
            <person name="Larimer J."/>
            <person name="Lui A."/>
            <person name="MacDonald P.J.P."/>
            <person name="McCowen C."/>
            <person name="Montmayeur A."/>
            <person name="Murphy C."/>
            <person name="Neiman D."/>
            <person name="Pearson M."/>
            <person name="Priest M."/>
            <person name="Roberts A."/>
            <person name="Saif S."/>
            <person name="Shea T."/>
            <person name="Sisk P."/>
            <person name="Stolte C."/>
            <person name="Sykes S."/>
            <person name="Wortman J."/>
            <person name="Nusbaum C."/>
            <person name="Birren B."/>
        </authorList>
    </citation>
    <scope>NUCLEOTIDE SEQUENCE [LARGE SCALE GENOMIC DNA]</scope>
    <source>
        <strain evidence="1 2">YIT 11815</strain>
    </source>
</reference>